<evidence type="ECO:0008006" key="4">
    <source>
        <dbReference type="Google" id="ProtNLM"/>
    </source>
</evidence>
<dbReference type="PANTHER" id="PTHR47197">
    <property type="entry name" value="PROTEIN NIRF"/>
    <property type="match status" value="1"/>
</dbReference>
<organism evidence="2 3">
    <name type="scientific">Leeuwenhoekiella aestuarii</name>
    <dbReference type="NCBI Taxonomy" id="2249426"/>
    <lineage>
        <taxon>Bacteria</taxon>
        <taxon>Pseudomonadati</taxon>
        <taxon>Bacteroidota</taxon>
        <taxon>Flavobacteriia</taxon>
        <taxon>Flavobacteriales</taxon>
        <taxon>Flavobacteriaceae</taxon>
        <taxon>Leeuwenhoekiella</taxon>
    </lineage>
</organism>
<evidence type="ECO:0000256" key="1">
    <source>
        <dbReference type="SAM" id="SignalP"/>
    </source>
</evidence>
<dbReference type="SUPFAM" id="SSF63829">
    <property type="entry name" value="Calcium-dependent phosphotriesterase"/>
    <property type="match status" value="1"/>
</dbReference>
<evidence type="ECO:0000313" key="3">
    <source>
        <dbReference type="Proteomes" id="UP000289821"/>
    </source>
</evidence>
<name>A0A4V1KPI2_9FLAO</name>
<protein>
    <recommendedName>
        <fullName evidence="4">YVTN family beta-propeller protein</fullName>
    </recommendedName>
</protein>
<dbReference type="Proteomes" id="UP000289821">
    <property type="component" value="Unassembled WGS sequence"/>
</dbReference>
<reference evidence="2 3" key="1">
    <citation type="submission" date="2018-07" db="EMBL/GenBank/DDBJ databases">
        <title>Leeuwenhoekiella genomics.</title>
        <authorList>
            <person name="Tahon G."/>
            <person name="Willems A."/>
        </authorList>
    </citation>
    <scope>NUCLEOTIDE SEQUENCE [LARGE SCALE GENOMIC DNA]</scope>
    <source>
        <strain evidence="2 3">R-50232</strain>
    </source>
</reference>
<gene>
    <name evidence="2" type="ORF">DSM04_103532</name>
</gene>
<comment type="caution">
    <text evidence="2">The sequence shown here is derived from an EMBL/GenBank/DDBJ whole genome shotgun (WGS) entry which is preliminary data.</text>
</comment>
<dbReference type="RefSeq" id="WP_128761201.1">
    <property type="nucleotide sequence ID" value="NZ_QOVI01000003.1"/>
</dbReference>
<dbReference type="Gene3D" id="2.130.10.10">
    <property type="entry name" value="YVTN repeat-like/Quinoprotein amine dehydrogenase"/>
    <property type="match status" value="1"/>
</dbReference>
<feature type="signal peptide" evidence="1">
    <location>
        <begin position="1"/>
        <end position="21"/>
    </location>
</feature>
<feature type="chain" id="PRO_5020721951" description="YVTN family beta-propeller protein" evidence="1">
    <location>
        <begin position="22"/>
        <end position="356"/>
    </location>
</feature>
<dbReference type="OrthoDB" id="9773938at2"/>
<dbReference type="InterPro" id="IPR051200">
    <property type="entry name" value="Host-pathogen_enzymatic-act"/>
</dbReference>
<dbReference type="EMBL" id="QOVI01000003">
    <property type="protein sequence ID" value="RXG15643.1"/>
    <property type="molecule type" value="Genomic_DNA"/>
</dbReference>
<dbReference type="PANTHER" id="PTHR47197:SF3">
    <property type="entry name" value="DIHYDRO-HEME D1 DEHYDROGENASE"/>
    <property type="match status" value="1"/>
</dbReference>
<dbReference type="AlphaFoldDB" id="A0A4V1KPI2"/>
<keyword evidence="1" id="KW-0732">Signal</keyword>
<keyword evidence="3" id="KW-1185">Reference proteome</keyword>
<proteinExistence type="predicted"/>
<evidence type="ECO:0000313" key="2">
    <source>
        <dbReference type="EMBL" id="RXG15643.1"/>
    </source>
</evidence>
<sequence length="356" mass="38877">MKITKLTILALLGVFILNSCSNDDDVSEPLPVPEGDYTDGFFVLNEGGIGTVTYISDDLSTVNQDVFASVNPNAADLGGYAQSIFFDDNNRAYIISNGSNLITVVDRYTFELIDVIDEGLTVPKYGVVYNGKAYVTNNNTFDDYTYDNNNPPSSYDDFIAVIDLETLSVESTIETNSYTEQIEEEDGLIYVNGSSFGYGNTLKVINPSSNTVIQTVTTGFGVNSFEIEDGLIYALSSNSYEVFNKDNGEQISILEFADLRGASNLVLEDDQAYFTVDRSVYVMEQNSTTEPADALLTYSSTSQYGAMYGFAAKDGRIYIADGGDFSSDSFVEIYSTNGSLLKNITVGLGPNGFYFN</sequence>
<dbReference type="InterPro" id="IPR011048">
    <property type="entry name" value="Haem_d1_sf"/>
</dbReference>
<accession>A0A4V1KPI2</accession>
<dbReference type="InterPro" id="IPR015943">
    <property type="entry name" value="WD40/YVTN_repeat-like_dom_sf"/>
</dbReference>
<dbReference type="SUPFAM" id="SSF51004">
    <property type="entry name" value="C-terminal (heme d1) domain of cytochrome cd1-nitrite reductase"/>
    <property type="match status" value="1"/>
</dbReference>